<comment type="caution">
    <text evidence="2">The sequence shown here is derived from an EMBL/GenBank/DDBJ whole genome shotgun (WGS) entry which is preliminary data.</text>
</comment>
<evidence type="ECO:0000256" key="1">
    <source>
        <dbReference type="SAM" id="SignalP"/>
    </source>
</evidence>
<proteinExistence type="predicted"/>
<dbReference type="Proteomes" id="UP001298424">
    <property type="component" value="Unassembled WGS sequence"/>
</dbReference>
<name>A0ABS9NJR7_9NEIS</name>
<organism evidence="2 3">
    <name type="scientific">Kingella pumchi</name>
    <dbReference type="NCBI Taxonomy" id="2779506"/>
    <lineage>
        <taxon>Bacteria</taxon>
        <taxon>Pseudomonadati</taxon>
        <taxon>Pseudomonadota</taxon>
        <taxon>Betaproteobacteria</taxon>
        <taxon>Neisseriales</taxon>
        <taxon>Neisseriaceae</taxon>
        <taxon>Kingella</taxon>
    </lineage>
</organism>
<accession>A0ABS9NJR7</accession>
<gene>
    <name evidence="2" type="ORF">MB824_00265</name>
</gene>
<protein>
    <submittedName>
        <fullName evidence="2">Uncharacterized protein</fullName>
    </submittedName>
</protein>
<feature type="chain" id="PRO_5046899587" evidence="1">
    <location>
        <begin position="25"/>
        <end position="174"/>
    </location>
</feature>
<dbReference type="EMBL" id="JAKOOW010000001">
    <property type="protein sequence ID" value="MCG6502940.1"/>
    <property type="molecule type" value="Genomic_DNA"/>
</dbReference>
<keyword evidence="3" id="KW-1185">Reference proteome</keyword>
<feature type="signal peptide" evidence="1">
    <location>
        <begin position="1"/>
        <end position="24"/>
    </location>
</feature>
<evidence type="ECO:0000313" key="3">
    <source>
        <dbReference type="Proteomes" id="UP001298424"/>
    </source>
</evidence>
<sequence length="174" mass="18887">MPKLPRPALLILAAALSAAAPSAAATGFYAGIGCLHTYSKDGTDAYRCAIETVSLEQAYYYFQTGYVRTNVPESDYNPVLHGNNSSVPRDIYLPANLPKADSNSNTARSDGQCAAMRHRYRFIRHGADSVSVISSTEGCGSSRSFETRFEKQGSLVRISHTVKQPEKQSAPPPR</sequence>
<reference evidence="2 3" key="1">
    <citation type="submission" date="2022-02" db="EMBL/GenBank/DDBJ databases">
        <title>Genome sequence data of Kingella unionensis sp. nov. strain CICC 24913 (CCUG 75125).</title>
        <authorList>
            <person name="Xiao M."/>
        </authorList>
    </citation>
    <scope>NUCLEOTIDE SEQUENCE [LARGE SCALE GENOMIC DNA]</scope>
    <source>
        <strain evidence="2 3">CICC 24913</strain>
    </source>
</reference>
<keyword evidence="1" id="KW-0732">Signal</keyword>
<evidence type="ECO:0000313" key="2">
    <source>
        <dbReference type="EMBL" id="MCG6502940.1"/>
    </source>
</evidence>
<dbReference type="RefSeq" id="WP_238744817.1">
    <property type="nucleotide sequence ID" value="NZ_JAKOOW010000001.1"/>
</dbReference>
<dbReference type="PROSITE" id="PS51257">
    <property type="entry name" value="PROKAR_LIPOPROTEIN"/>
    <property type="match status" value="1"/>
</dbReference>